<dbReference type="AlphaFoldDB" id="A0A3S0BQX8"/>
<keyword evidence="3" id="KW-0378">Hydrolase</keyword>
<dbReference type="InterPro" id="IPR024607">
    <property type="entry name" value="Sulfatase_CS"/>
</dbReference>
<dbReference type="Proteomes" id="UP000276128">
    <property type="component" value="Unassembled WGS sequence"/>
</dbReference>
<dbReference type="PANTHER" id="PTHR42693:SF33">
    <property type="entry name" value="ARYLSULFATASE"/>
    <property type="match status" value="1"/>
</dbReference>
<organism evidence="6 7">
    <name type="scientific">Paenibacillus whitsoniae</name>
    <dbReference type="NCBI Taxonomy" id="2496558"/>
    <lineage>
        <taxon>Bacteria</taxon>
        <taxon>Bacillati</taxon>
        <taxon>Bacillota</taxon>
        <taxon>Bacilli</taxon>
        <taxon>Bacillales</taxon>
        <taxon>Paenibacillaceae</taxon>
        <taxon>Paenibacillus</taxon>
    </lineage>
</organism>
<sequence>MHASRQKQIQKQKPNILFILADDMGSWALGCAGNPEIRTPNLDRLAAEGMRFDHFFCTSPVCSPARASILTGRMPSQHGVHDWISSGNVDRDALSEELRRHPALAGEQTAAAYLAGIPAYTELLADAGYACALSGKWHLGNSVVPQKGFERWFTIARGGCSYMKPDIVEDGEVRIADGYITDMITDHALTFMDELAGQEAPFYLGVHYTAPHSPWDRSEHPESYVRLYDDCLFESVPDLPMHPNQIPSAPRGEGERRKELLQGYYASVTAMDEGIGQLLDRLEAHGLKEETLVVFMGDNGMNMGHHGVWGKGNATFPLNMYDTSVLVPAIFAYPGVIPPGSLCSELLSQYDIFPTLLDVCGLPNPEASRLPGQSFRKLLQGEAGSGREDVVIYDEYGPVRMIRTEDWKYVHRYPYGPHELYDLRRDPGEEVNLASEASCADVMEALQRRLGEWFASYVVPELDGRVAPVTGYGQRMPMRPGITEGAAFEPLPGKE</sequence>
<dbReference type="EMBL" id="RXHU01000104">
    <property type="protein sequence ID" value="RTE03101.1"/>
    <property type="molecule type" value="Genomic_DNA"/>
</dbReference>
<evidence type="ECO:0000259" key="5">
    <source>
        <dbReference type="Pfam" id="PF00884"/>
    </source>
</evidence>
<reference evidence="6 7" key="1">
    <citation type="submission" date="2018-12" db="EMBL/GenBank/DDBJ databases">
        <title>Bacillus ochoae sp. nov., Paenibacillus whitsoniae sp. nov., Paenibacillus spiritus sp. nov. Isolated from the Mars Exploration Rover during spacecraft assembly.</title>
        <authorList>
            <person name="Seuylemezian A."/>
            <person name="Vaishampayan P."/>
        </authorList>
    </citation>
    <scope>NUCLEOTIDE SEQUENCE [LARGE SCALE GENOMIC DNA]</scope>
    <source>
        <strain evidence="6 7">MER 54</strain>
    </source>
</reference>
<dbReference type="InterPro" id="IPR017850">
    <property type="entry name" value="Alkaline_phosphatase_core_sf"/>
</dbReference>
<evidence type="ECO:0000256" key="2">
    <source>
        <dbReference type="ARBA" id="ARBA00022723"/>
    </source>
</evidence>
<dbReference type="InterPro" id="IPR050738">
    <property type="entry name" value="Sulfatase"/>
</dbReference>
<dbReference type="OrthoDB" id="9762324at2"/>
<evidence type="ECO:0000313" key="7">
    <source>
        <dbReference type="Proteomes" id="UP000276128"/>
    </source>
</evidence>
<comment type="similarity">
    <text evidence="1">Belongs to the sulfatase family.</text>
</comment>
<keyword evidence="2" id="KW-0479">Metal-binding</keyword>
<dbReference type="PANTHER" id="PTHR42693">
    <property type="entry name" value="ARYLSULFATASE FAMILY MEMBER"/>
    <property type="match status" value="1"/>
</dbReference>
<name>A0A3S0BQX8_9BACL</name>
<dbReference type="GO" id="GO:0004065">
    <property type="term" value="F:arylsulfatase activity"/>
    <property type="evidence" value="ECO:0007669"/>
    <property type="project" value="TreeGrafter"/>
</dbReference>
<accession>A0A3S0BQX8</accession>
<evidence type="ECO:0000256" key="3">
    <source>
        <dbReference type="ARBA" id="ARBA00022801"/>
    </source>
</evidence>
<evidence type="ECO:0000256" key="4">
    <source>
        <dbReference type="ARBA" id="ARBA00022837"/>
    </source>
</evidence>
<dbReference type="PROSITE" id="PS00523">
    <property type="entry name" value="SULFATASE_1"/>
    <property type="match status" value="1"/>
</dbReference>
<dbReference type="InterPro" id="IPR000917">
    <property type="entry name" value="Sulfatase_N"/>
</dbReference>
<keyword evidence="4" id="KW-0106">Calcium</keyword>
<evidence type="ECO:0000313" key="6">
    <source>
        <dbReference type="EMBL" id="RTE03101.1"/>
    </source>
</evidence>
<dbReference type="Gene3D" id="3.40.720.10">
    <property type="entry name" value="Alkaline Phosphatase, subunit A"/>
    <property type="match status" value="1"/>
</dbReference>
<comment type="caution">
    <text evidence="6">The sequence shown here is derived from an EMBL/GenBank/DDBJ whole genome shotgun (WGS) entry which is preliminary data.</text>
</comment>
<evidence type="ECO:0000256" key="1">
    <source>
        <dbReference type="ARBA" id="ARBA00008779"/>
    </source>
</evidence>
<dbReference type="Pfam" id="PF00884">
    <property type="entry name" value="Sulfatase"/>
    <property type="match status" value="1"/>
</dbReference>
<dbReference type="GO" id="GO:0046872">
    <property type="term" value="F:metal ion binding"/>
    <property type="evidence" value="ECO:0007669"/>
    <property type="project" value="UniProtKB-KW"/>
</dbReference>
<protein>
    <submittedName>
        <fullName evidence="6">DUF4976 domain-containing protein</fullName>
    </submittedName>
</protein>
<dbReference type="CDD" id="cd16149">
    <property type="entry name" value="sulfatase_like"/>
    <property type="match status" value="1"/>
</dbReference>
<gene>
    <name evidence="6" type="ORF">EJQ19_28180</name>
</gene>
<proteinExistence type="inferred from homology"/>
<dbReference type="RefSeq" id="WP_126144564.1">
    <property type="nucleotide sequence ID" value="NZ_RXHU01000104.1"/>
</dbReference>
<dbReference type="SUPFAM" id="SSF53649">
    <property type="entry name" value="Alkaline phosphatase-like"/>
    <property type="match status" value="1"/>
</dbReference>
<feature type="domain" description="Sulfatase N-terminal" evidence="5">
    <location>
        <begin position="14"/>
        <end position="361"/>
    </location>
</feature>
<keyword evidence="7" id="KW-1185">Reference proteome</keyword>